<evidence type="ECO:0000256" key="4">
    <source>
        <dbReference type="RuleBase" id="RU003345"/>
    </source>
</evidence>
<dbReference type="PANTHER" id="PTHR42804:SF1">
    <property type="entry name" value="ALDEHYDE DEHYDROGENASE-RELATED"/>
    <property type="match status" value="1"/>
</dbReference>
<proteinExistence type="inferred from homology"/>
<dbReference type="EC" id="1.2.1.8" evidence="6"/>
<organism evidence="6">
    <name type="scientific">Thermobifida fusca (strain YX)</name>
    <dbReference type="NCBI Taxonomy" id="269800"/>
    <lineage>
        <taxon>Bacteria</taxon>
        <taxon>Bacillati</taxon>
        <taxon>Actinomycetota</taxon>
        <taxon>Actinomycetes</taxon>
        <taxon>Streptosporangiales</taxon>
        <taxon>Nocardiopsidaceae</taxon>
        <taxon>Thermobifida</taxon>
    </lineage>
</organism>
<dbReference type="AlphaFoldDB" id="Q47PW2"/>
<dbReference type="EMBL" id="CP000088">
    <property type="protein sequence ID" value="AAZ55507.1"/>
    <property type="molecule type" value="Genomic_DNA"/>
</dbReference>
<name>Q47PW2_THEFY</name>
<keyword evidence="2 4" id="KW-0560">Oxidoreductase</keyword>
<dbReference type="Gene3D" id="3.40.605.10">
    <property type="entry name" value="Aldehyde Dehydrogenase, Chain A, domain 1"/>
    <property type="match status" value="1"/>
</dbReference>
<dbReference type="InterPro" id="IPR015590">
    <property type="entry name" value="Aldehyde_DH_dom"/>
</dbReference>
<accession>Q47PW2</accession>
<dbReference type="FunFam" id="3.40.605.10:FF:000007">
    <property type="entry name" value="NAD/NADP-dependent betaine aldehyde dehydrogenase"/>
    <property type="match status" value="1"/>
</dbReference>
<dbReference type="InterPro" id="IPR016162">
    <property type="entry name" value="Ald_DH_N"/>
</dbReference>
<dbReference type="PANTHER" id="PTHR42804">
    <property type="entry name" value="ALDEHYDE DEHYDROGENASE"/>
    <property type="match status" value="1"/>
</dbReference>
<feature type="domain" description="Aldehyde dehydrogenase" evidence="5">
    <location>
        <begin position="22"/>
        <end position="485"/>
    </location>
</feature>
<feature type="active site" evidence="3">
    <location>
        <position position="259"/>
    </location>
</feature>
<dbReference type="SUPFAM" id="SSF53720">
    <property type="entry name" value="ALDH-like"/>
    <property type="match status" value="1"/>
</dbReference>
<dbReference type="InterPro" id="IPR016161">
    <property type="entry name" value="Ald_DH/histidinol_DH"/>
</dbReference>
<dbReference type="KEGG" id="tfu:Tfu_1471"/>
<gene>
    <name evidence="6" type="ordered locus">Tfu_1471</name>
</gene>
<dbReference type="eggNOG" id="COG1012">
    <property type="taxonomic scope" value="Bacteria"/>
</dbReference>
<dbReference type="PROSITE" id="PS00687">
    <property type="entry name" value="ALDEHYDE_DEHYDR_GLU"/>
    <property type="match status" value="1"/>
</dbReference>
<protein>
    <submittedName>
        <fullName evidence="6">Betaine-aldehyde dehydrogenase</fullName>
        <ecNumber evidence="6">1.2.1.8</ecNumber>
    </submittedName>
</protein>
<dbReference type="InterPro" id="IPR016163">
    <property type="entry name" value="Ald_DH_C"/>
</dbReference>
<evidence type="ECO:0000259" key="5">
    <source>
        <dbReference type="Pfam" id="PF00171"/>
    </source>
</evidence>
<dbReference type="FunFam" id="3.40.309.10:FF:000009">
    <property type="entry name" value="Aldehyde dehydrogenase A"/>
    <property type="match status" value="1"/>
</dbReference>
<dbReference type="Gene3D" id="3.40.309.10">
    <property type="entry name" value="Aldehyde Dehydrogenase, Chain A, domain 2"/>
    <property type="match status" value="1"/>
</dbReference>
<dbReference type="HOGENOM" id="CLU_005391_0_2_11"/>
<dbReference type="STRING" id="269800.Tfu_1471"/>
<reference evidence="6" key="1">
    <citation type="submission" date="2005-07" db="EMBL/GenBank/DDBJ databases">
        <title>Complete sequence of Thermobifida fusca YX.</title>
        <authorList>
            <consortium name="US DOE Joint Genome Institute"/>
            <person name="Copeland A."/>
            <person name="Lucas S."/>
            <person name="Lapidus A."/>
            <person name="Barry K."/>
            <person name="Detter J.C."/>
            <person name="Glavina T."/>
            <person name="Hammon N."/>
            <person name="Israni S."/>
            <person name="Pitluck S."/>
            <person name="Di Bartolo G."/>
            <person name="Chain P."/>
            <person name="Schmutz J."/>
            <person name="Larimer F."/>
            <person name="Land M."/>
            <person name="Lykidis A."/>
            <person name="Richardson P."/>
        </authorList>
    </citation>
    <scope>NUCLEOTIDE SEQUENCE</scope>
    <source>
        <strain evidence="6">YX</strain>
    </source>
</reference>
<sequence length="490" mass="51941">MRRGEEQVSLTERPQLFIGGRWVDSKGGRKVDVHNPATGAYVGSTVLASTADIDAAVASARASFNSGVWANTPPEERAAVLHRAADLLEERAPELAKLITSELGCPIWFSERAHVPNPIRHLRYYGTLAKDFAYDERRSDGTNTSLVTQVPVGVVAAITPWNGPLSTPSLKVAPALAAGCSVILKPPPETPLTAYNLADALSQAGLPDGVLNIVPADREEGAYLVSHPDVDKVAFTGSSAAGKKIMAACAERIARVTLELGGKSAAIILDDADVDTVVPALLPMAFMVNGQACIAQTRLLVPRSRKDEFIDAFAQAVAAQRVGDPIDPATQIGPMVSRRQQERVEGYIATGRQEGARVVVGGERPSLPSELAGGWFVAPTLLAEVHNSMRVAQEEIFGPVLAVIEYDGDDEAVAIANDSVYGLSGSVWSSDEERALAIARRMRTGMVSINGRPQAANSPFGGFKQSGIGREMGPEGFHAYLETMSIAVGS</sequence>
<evidence type="ECO:0000313" key="6">
    <source>
        <dbReference type="EMBL" id="AAZ55507.1"/>
    </source>
</evidence>
<comment type="similarity">
    <text evidence="1 4">Belongs to the aldehyde dehydrogenase family.</text>
</comment>
<evidence type="ECO:0000256" key="3">
    <source>
        <dbReference type="PROSITE-ProRule" id="PRU10007"/>
    </source>
</evidence>
<evidence type="ECO:0000256" key="2">
    <source>
        <dbReference type="ARBA" id="ARBA00023002"/>
    </source>
</evidence>
<dbReference type="Pfam" id="PF00171">
    <property type="entry name" value="Aldedh"/>
    <property type="match status" value="1"/>
</dbReference>
<dbReference type="CDD" id="cd07139">
    <property type="entry name" value="ALDH_AldA-Rv0768"/>
    <property type="match status" value="1"/>
</dbReference>
<dbReference type="InterPro" id="IPR029510">
    <property type="entry name" value="Ald_DH_CS_GLU"/>
</dbReference>
<dbReference type="GO" id="GO:0008802">
    <property type="term" value="F:betaine-aldehyde dehydrogenase (NAD+) activity"/>
    <property type="evidence" value="ECO:0007669"/>
    <property type="project" value="UniProtKB-EC"/>
</dbReference>
<evidence type="ECO:0000256" key="1">
    <source>
        <dbReference type="ARBA" id="ARBA00009986"/>
    </source>
</evidence>